<proteinExistence type="predicted"/>
<protein>
    <submittedName>
        <fullName evidence="1">Uncharacterized protein</fullName>
    </submittedName>
</protein>
<evidence type="ECO:0000313" key="2">
    <source>
        <dbReference type="Proteomes" id="UP001196509"/>
    </source>
</evidence>
<dbReference type="EMBL" id="JAICBX010000001">
    <property type="protein sequence ID" value="MBW8636890.1"/>
    <property type="molecule type" value="Genomic_DNA"/>
</dbReference>
<keyword evidence="2" id="KW-1185">Reference proteome</keyword>
<evidence type="ECO:0000313" key="1">
    <source>
        <dbReference type="EMBL" id="MBW8636890.1"/>
    </source>
</evidence>
<dbReference type="AlphaFoldDB" id="A0AAE3CZ17"/>
<comment type="caution">
    <text evidence="1">The sequence shown here is derived from an EMBL/GenBank/DDBJ whole genome shotgun (WGS) entry which is preliminary data.</text>
</comment>
<accession>A0AAE3CZ17</accession>
<sequence>MTMTSRSGLFAFLSAFFFALTIFSAPVKPAFGQDFSRPEEGATWSMRYQDEVNDITHLGEVTYSSGRYHLTLTGRLVGDKLVRLPEGMRATMTSEEVRDHEEIVFKAPKVELRMAWPSILGLVELYSREPPSWAPENSGVYPEFDAEDLAGLFPDSLKPGAFVGGNAVDGEAFGAAEAEIQGNPPSRRLPFSQAFSGKKYSSPDMVALVQMMTVRTVRHSEEIEITLPWKAVWHEGINKQLEKTIVAPTPARVTTIISSAGYEFVLKQPWKSDDSGEILWNWSMKIDGDGTFESKGGYNSDLKHVIFGEKPEILASFVAEDQLARANSSLRRALFPYPYDDEGKRVKAPLDTENVVAPDHRHLFLVGRNLTSDTLGATSDIGNEDDALTYFVSKTHRGSEGAKAFVESNAPDGSRSGLAEEVAAAAEPLGKDAEIIVLDVKLYQTVVAGEKRFYFLGEDVDWTLGFGDNGLYLRFVRVGLSPNLQPSGRTISVGRTKGSVREEARHLMMRDQIVVEAQVEGEHPLQPFEIALVRSSDGHKQLQEGTGRIQLAPVDGEKRLLRSRRYVVADREKLDGRTWADLPESDQASDVYIPKEMALALRPETTMRAVLLDNPIDLFQVRYAGDTVTISHDEKEVHGRFVDALRRSFECSNEEFAERYWEELSLEDENEISRRYYFKTSTLTTKINHGEHAALLMIRDLFVKKLRHVRDMNTRLRGNKQALLAYFERWRKRSVDPDAPKSILREVLDVPNLDGSRSFEYWLDNAEELKLTELQKVYVASVSIEKQIGYIEKALDTVGDPLDCDSPGLVSYFAGSAENLINEIVSTLMRRELNGNGVWIVQPDPVARAHFNALKSLKLQADLNAQISDQDTNMIKACLFVASAPFGFGLPMAGGALGIEATTGTLISGIAFAAEAGDAALTVAANLQTHWQDDALLEFARGASPVLGEQLLLDAEAAQSSKAMLAIDTMVSLVGAAGSALDVAKDLSNVGEGVLGASKTADELAFHRISQSVSEMDAPARKDAALAGAYWAEGLINVPNGFDPAVVYQTLPYRLKDMEPAQARDLIAFLSVKPDEFGDAAKAALQSRFMEAMETSSLQMKQTIGQLEAQSKPGLASRALRGTQALTNQAINQLAPLGKAIDESGAAVLHDLPALEYEVIDNVDGLPSPEEFLNALPNSLNAGPENLEGN</sequence>
<name>A0AAE3CZ17_9HYPH</name>
<dbReference type="RefSeq" id="WP_220227534.1">
    <property type="nucleotide sequence ID" value="NZ_JAICBX010000001.1"/>
</dbReference>
<organism evidence="1 2">
    <name type="scientific">Flavimaribacter sediminis</name>
    <dbReference type="NCBI Taxonomy" id="2865987"/>
    <lineage>
        <taxon>Bacteria</taxon>
        <taxon>Pseudomonadati</taxon>
        <taxon>Pseudomonadota</taxon>
        <taxon>Alphaproteobacteria</taxon>
        <taxon>Hyphomicrobiales</taxon>
        <taxon>Rhizobiaceae</taxon>
        <taxon>Flavimaribacter</taxon>
    </lineage>
</organism>
<gene>
    <name evidence="1" type="ORF">K1W69_06795</name>
</gene>
<dbReference type="Proteomes" id="UP001196509">
    <property type="component" value="Unassembled WGS sequence"/>
</dbReference>
<reference evidence="1" key="1">
    <citation type="submission" date="2021-08" db="EMBL/GenBank/DDBJ databases">
        <title>Hoeflea bacterium WL0058 sp. nov., isolated from the sediment.</title>
        <authorList>
            <person name="Wang L."/>
            <person name="Zhang D."/>
        </authorList>
    </citation>
    <scope>NUCLEOTIDE SEQUENCE</scope>
    <source>
        <strain evidence="1">WL0058</strain>
    </source>
</reference>